<evidence type="ECO:0000256" key="11">
    <source>
        <dbReference type="ARBA" id="ARBA00022801"/>
    </source>
</evidence>
<dbReference type="GO" id="GO:0006284">
    <property type="term" value="P:base-excision repair"/>
    <property type="evidence" value="ECO:0007669"/>
    <property type="project" value="InterPro"/>
</dbReference>
<dbReference type="InterPro" id="IPR015886">
    <property type="entry name" value="H2TH_FPG"/>
</dbReference>
<dbReference type="GO" id="GO:0034039">
    <property type="term" value="F:8-oxo-7,8-dihydroguanine DNA N-glycosylase activity"/>
    <property type="evidence" value="ECO:0007669"/>
    <property type="project" value="TreeGrafter"/>
</dbReference>
<dbReference type="EC" id="3.2.2.23" evidence="5"/>
<evidence type="ECO:0000256" key="5">
    <source>
        <dbReference type="ARBA" id="ARBA00012024"/>
    </source>
</evidence>
<dbReference type="GO" id="GO:0008270">
    <property type="term" value="F:zinc ion binding"/>
    <property type="evidence" value="ECO:0007669"/>
    <property type="project" value="UniProtKB-KW"/>
</dbReference>
<evidence type="ECO:0000259" key="21">
    <source>
        <dbReference type="PROSITE" id="PS51066"/>
    </source>
</evidence>
<evidence type="ECO:0000256" key="7">
    <source>
        <dbReference type="ARBA" id="ARBA00016240"/>
    </source>
</evidence>
<comment type="cofactor">
    <cofactor evidence="2">
        <name>Zn(2+)</name>
        <dbReference type="ChEBI" id="CHEBI:29105"/>
    </cofactor>
</comment>
<evidence type="ECO:0000256" key="9">
    <source>
        <dbReference type="ARBA" id="ARBA00022763"/>
    </source>
</evidence>
<evidence type="ECO:0000256" key="17">
    <source>
        <dbReference type="ARBA" id="ARBA00023295"/>
    </source>
</evidence>
<comment type="catalytic activity">
    <reaction evidence="19">
        <text>2'-deoxyribonucleotide-(2'-deoxyribose 5'-phosphate)-2'-deoxyribonucleotide-DNA = a 3'-end 2'-deoxyribonucleotide-(2,3-dehydro-2,3-deoxyribose 5'-phosphate)-DNA + a 5'-end 5'-phospho-2'-deoxyribonucleoside-DNA + H(+)</text>
        <dbReference type="Rhea" id="RHEA:66592"/>
        <dbReference type="Rhea" id="RHEA-COMP:13180"/>
        <dbReference type="Rhea" id="RHEA-COMP:16897"/>
        <dbReference type="Rhea" id="RHEA-COMP:17067"/>
        <dbReference type="ChEBI" id="CHEBI:15378"/>
        <dbReference type="ChEBI" id="CHEBI:136412"/>
        <dbReference type="ChEBI" id="CHEBI:157695"/>
        <dbReference type="ChEBI" id="CHEBI:167181"/>
        <dbReference type="EC" id="4.2.99.18"/>
    </reaction>
</comment>
<evidence type="ECO:0000259" key="22">
    <source>
        <dbReference type="PROSITE" id="PS51068"/>
    </source>
</evidence>
<evidence type="ECO:0000256" key="15">
    <source>
        <dbReference type="ARBA" id="ARBA00023239"/>
    </source>
</evidence>
<dbReference type="InterPro" id="IPR035937">
    <property type="entry name" value="FPG_N"/>
</dbReference>
<keyword evidence="16" id="KW-0511">Multifunctional enzyme</keyword>
<evidence type="ECO:0000256" key="4">
    <source>
        <dbReference type="ARBA" id="ARBA00011245"/>
    </source>
</evidence>
<dbReference type="Pfam" id="PF06831">
    <property type="entry name" value="H2TH"/>
    <property type="match status" value="1"/>
</dbReference>
<dbReference type="PROSITE" id="PS51066">
    <property type="entry name" value="ZF_FPG_2"/>
    <property type="match status" value="1"/>
</dbReference>
<evidence type="ECO:0000256" key="20">
    <source>
        <dbReference type="PROSITE-ProRule" id="PRU00391"/>
    </source>
</evidence>
<dbReference type="FunFam" id="1.10.8.50:FF:000003">
    <property type="entry name" value="Formamidopyrimidine-DNA glycosylase"/>
    <property type="match status" value="1"/>
</dbReference>
<evidence type="ECO:0000256" key="13">
    <source>
        <dbReference type="ARBA" id="ARBA00023125"/>
    </source>
</evidence>
<dbReference type="PANTHER" id="PTHR22993:SF9">
    <property type="entry name" value="FORMAMIDOPYRIMIDINE-DNA GLYCOSYLASE"/>
    <property type="match status" value="1"/>
</dbReference>
<evidence type="ECO:0000256" key="12">
    <source>
        <dbReference type="ARBA" id="ARBA00022833"/>
    </source>
</evidence>
<dbReference type="SUPFAM" id="SSF81624">
    <property type="entry name" value="N-terminal domain of MutM-like DNA repair proteins"/>
    <property type="match status" value="1"/>
</dbReference>
<gene>
    <name evidence="23" type="primary">mutM</name>
    <name evidence="23" type="ORF">ENX03_06185</name>
</gene>
<evidence type="ECO:0000256" key="6">
    <source>
        <dbReference type="ARBA" id="ARBA00012720"/>
    </source>
</evidence>
<dbReference type="Gene3D" id="3.20.190.10">
    <property type="entry name" value="MutM-like, N-terminal"/>
    <property type="match status" value="1"/>
</dbReference>
<evidence type="ECO:0000256" key="3">
    <source>
        <dbReference type="ARBA" id="ARBA00009409"/>
    </source>
</evidence>
<sequence>MDLCQPLGACIICHPVRSSLPWSLKAKPEEPVARWTLRPAQDCLSFTFWHDHSVVVLPLLQKAIPGANNECILPIIIRKRTMPELPEAETLRQPVNIIFSGKRLAHISRSPAKKLWIGHQNFPAIGLSLQSVGRQGKILVFYWGETGKEAGVCLVSRLGMSGTWLIKNRDEPLPDHSHLVLTFEGMADCLVYRDPRRFGRLEWVSEPVKSVILASQGPDILQISPDEWHQRIKSSSRTIRSILLDQKVASGVGNIYASEILFDARISPFRKGKSISRTESVLILTSAKIILESAIKSGGSTIHSFRTSFGEGGNFQIRHKVYGKAGKPCQNCHCNIKKVMENSRHLFYCSFCQKRGHSRGEKKNREFLTTDPLPVS</sequence>
<evidence type="ECO:0000256" key="8">
    <source>
        <dbReference type="ARBA" id="ARBA00022723"/>
    </source>
</evidence>
<organism evidence="23">
    <name type="scientific">Leptospirillum ferriphilum</name>
    <dbReference type="NCBI Taxonomy" id="178606"/>
    <lineage>
        <taxon>Bacteria</taxon>
        <taxon>Pseudomonadati</taxon>
        <taxon>Nitrospirota</taxon>
        <taxon>Nitrospiria</taxon>
        <taxon>Nitrospirales</taxon>
        <taxon>Nitrospiraceae</taxon>
        <taxon>Leptospirillum</taxon>
    </lineage>
</organism>
<evidence type="ECO:0000256" key="14">
    <source>
        <dbReference type="ARBA" id="ARBA00023204"/>
    </source>
</evidence>
<keyword evidence="8" id="KW-0479">Metal-binding</keyword>
<keyword evidence="12" id="KW-0862">Zinc</keyword>
<keyword evidence="14" id="KW-0234">DNA repair</keyword>
<dbReference type="GO" id="GO:0140078">
    <property type="term" value="F:class I DNA-(apurinic or apyrimidinic site) endonuclease activity"/>
    <property type="evidence" value="ECO:0007669"/>
    <property type="project" value="UniProtKB-EC"/>
</dbReference>
<keyword evidence="9" id="KW-0227">DNA damage</keyword>
<dbReference type="Pfam" id="PF01149">
    <property type="entry name" value="Fapy_DNA_glyco"/>
    <property type="match status" value="1"/>
</dbReference>
<keyword evidence="10 20" id="KW-0863">Zinc-finger</keyword>
<keyword evidence="13" id="KW-0238">DNA-binding</keyword>
<dbReference type="InterPro" id="IPR010979">
    <property type="entry name" value="Ribosomal_uS13-like_H2TH"/>
</dbReference>
<keyword evidence="15 23" id="KW-0456">Lyase</keyword>
<evidence type="ECO:0000256" key="16">
    <source>
        <dbReference type="ARBA" id="ARBA00023268"/>
    </source>
</evidence>
<accession>A0A7C3QWA7</accession>
<evidence type="ECO:0000313" key="23">
    <source>
        <dbReference type="EMBL" id="HFT93516.1"/>
    </source>
</evidence>
<comment type="subunit">
    <text evidence="4">Monomer.</text>
</comment>
<comment type="catalytic activity">
    <reaction evidence="1">
        <text>Hydrolysis of DNA containing ring-opened 7-methylguanine residues, releasing 2,6-diamino-4-hydroxy-5-(N-methyl)formamidopyrimidine.</text>
        <dbReference type="EC" id="3.2.2.23"/>
    </reaction>
</comment>
<dbReference type="InterPro" id="IPR012319">
    <property type="entry name" value="FPG_cat"/>
</dbReference>
<evidence type="ECO:0000256" key="18">
    <source>
        <dbReference type="ARBA" id="ARBA00030638"/>
    </source>
</evidence>
<dbReference type="AlphaFoldDB" id="A0A7C3QWA7"/>
<dbReference type="SMART" id="SM00898">
    <property type="entry name" value="Fapy_DNA_glyco"/>
    <property type="match status" value="1"/>
</dbReference>
<dbReference type="NCBIfam" id="TIGR00577">
    <property type="entry name" value="fpg"/>
    <property type="match status" value="1"/>
</dbReference>
<reference evidence="23" key="1">
    <citation type="journal article" date="2020" name="mSystems">
        <title>Genome- and Community-Level Interaction Insights into Carbon Utilization and Element Cycling Functions of Hydrothermarchaeota in Hydrothermal Sediment.</title>
        <authorList>
            <person name="Zhou Z."/>
            <person name="Liu Y."/>
            <person name="Xu W."/>
            <person name="Pan J."/>
            <person name="Luo Z.H."/>
            <person name="Li M."/>
        </authorList>
    </citation>
    <scope>NUCLEOTIDE SEQUENCE [LARGE SCALE GENOMIC DNA]</scope>
    <source>
        <strain evidence="23">SpSt-902</strain>
    </source>
</reference>
<dbReference type="NCBIfam" id="NF002211">
    <property type="entry name" value="PRK01103.1"/>
    <property type="match status" value="1"/>
</dbReference>
<dbReference type="EC" id="4.2.99.18" evidence="6"/>
<evidence type="ECO:0000256" key="19">
    <source>
        <dbReference type="ARBA" id="ARBA00044632"/>
    </source>
</evidence>
<comment type="caution">
    <text evidence="23">The sequence shown here is derived from an EMBL/GenBank/DDBJ whole genome shotgun (WGS) entry which is preliminary data.</text>
</comment>
<evidence type="ECO:0000256" key="1">
    <source>
        <dbReference type="ARBA" id="ARBA00001668"/>
    </source>
</evidence>
<keyword evidence="17 23" id="KW-0326">Glycosidase</keyword>
<feature type="domain" description="FPG-type" evidence="21">
    <location>
        <begin position="320"/>
        <end position="354"/>
    </location>
</feature>
<dbReference type="PROSITE" id="PS51068">
    <property type="entry name" value="FPG_CAT"/>
    <property type="match status" value="1"/>
</dbReference>
<dbReference type="SMART" id="SM01232">
    <property type="entry name" value="H2TH"/>
    <property type="match status" value="1"/>
</dbReference>
<dbReference type="InterPro" id="IPR020629">
    <property type="entry name" value="FPG_Glyclase"/>
</dbReference>
<dbReference type="EMBL" id="DTMM01000120">
    <property type="protein sequence ID" value="HFT93516.1"/>
    <property type="molecule type" value="Genomic_DNA"/>
</dbReference>
<proteinExistence type="inferred from homology"/>
<protein>
    <recommendedName>
        <fullName evidence="7">Formamidopyrimidine-DNA glycosylase</fullName>
        <ecNumber evidence="5">3.2.2.23</ecNumber>
        <ecNumber evidence="6">4.2.99.18</ecNumber>
    </recommendedName>
    <alternativeName>
        <fullName evidence="18">DNA-(apurinic or apyrimidinic site) lyase MutM</fullName>
    </alternativeName>
</protein>
<comment type="similarity">
    <text evidence="3">Belongs to the FPG family.</text>
</comment>
<feature type="domain" description="Formamidopyrimidine-DNA glycosylase catalytic" evidence="22">
    <location>
        <begin position="83"/>
        <end position="199"/>
    </location>
</feature>
<keyword evidence="11 23" id="KW-0378">Hydrolase</keyword>
<dbReference type="InterPro" id="IPR000214">
    <property type="entry name" value="Znf_DNA_glyclase/AP_lyase"/>
</dbReference>
<dbReference type="SUPFAM" id="SSF46946">
    <property type="entry name" value="S13-like H2TH domain"/>
    <property type="match status" value="1"/>
</dbReference>
<dbReference type="Gene3D" id="1.10.8.50">
    <property type="match status" value="1"/>
</dbReference>
<dbReference type="PANTHER" id="PTHR22993">
    <property type="entry name" value="FORMAMIDOPYRIMIDINE-DNA GLYCOSYLASE"/>
    <property type="match status" value="1"/>
</dbReference>
<dbReference type="SUPFAM" id="SSF57716">
    <property type="entry name" value="Glucocorticoid receptor-like (DNA-binding domain)"/>
    <property type="match status" value="1"/>
</dbReference>
<name>A0A7C3QWA7_9BACT</name>
<evidence type="ECO:0000256" key="2">
    <source>
        <dbReference type="ARBA" id="ARBA00001947"/>
    </source>
</evidence>
<evidence type="ECO:0000256" key="10">
    <source>
        <dbReference type="ARBA" id="ARBA00022771"/>
    </source>
</evidence>
<dbReference type="GO" id="GO:0003684">
    <property type="term" value="F:damaged DNA binding"/>
    <property type="evidence" value="ECO:0007669"/>
    <property type="project" value="InterPro"/>
</dbReference>